<evidence type="ECO:0000313" key="1">
    <source>
        <dbReference type="EMBL" id="AAF12342.1"/>
    </source>
</evidence>
<dbReference type="HOGENOM" id="CLU_1522756_0_0_0"/>
<dbReference type="AlphaFoldDB" id="Q9RZ68"/>
<organism evidence="1 2">
    <name type="scientific">Deinococcus radiodurans (strain ATCC 13939 / DSM 20539 / JCM 16871 / CCUG 27074 / LMG 4051 / NBRC 15346 / NCIMB 9279 / VKM B-1422 / R1)</name>
    <dbReference type="NCBI Taxonomy" id="243230"/>
    <lineage>
        <taxon>Bacteria</taxon>
        <taxon>Thermotogati</taxon>
        <taxon>Deinococcota</taxon>
        <taxon>Deinococci</taxon>
        <taxon>Deinococcales</taxon>
        <taxon>Deinococcaceae</taxon>
        <taxon>Deinococcus</taxon>
    </lineage>
</organism>
<dbReference type="EMBL" id="AE001825">
    <property type="protein sequence ID" value="AAF12342.1"/>
    <property type="molecule type" value="Genomic_DNA"/>
</dbReference>
<keyword evidence="2" id="KW-1185">Reference proteome</keyword>
<dbReference type="Proteomes" id="UP000002524">
    <property type="component" value="Chromosome 2"/>
</dbReference>
<dbReference type="KEGG" id="dra:DR_A0086"/>
<name>Q9RZ68_DEIRA</name>
<gene>
    <name evidence="1" type="ordered locus">DR_A0086</name>
</gene>
<reference evidence="1 2" key="1">
    <citation type="journal article" date="1999" name="Science">
        <title>Genome sequence of the radioresistant bacterium Deinococcus radiodurans R1.</title>
        <authorList>
            <person name="White O."/>
            <person name="Eisen J.A."/>
            <person name="Heidelberg J.F."/>
            <person name="Hickey E.K."/>
            <person name="Peterson J.D."/>
            <person name="Dodson R.J."/>
            <person name="Haft D.H."/>
            <person name="Gwinn M.L."/>
            <person name="Nelson W.C."/>
            <person name="Richardson D.L."/>
            <person name="Moffat K.S."/>
            <person name="Qin H."/>
            <person name="Jiang L."/>
            <person name="Pamphile W."/>
            <person name="Crosby M."/>
            <person name="Shen M."/>
            <person name="Vamathevan J.J."/>
            <person name="Lam P."/>
            <person name="McDonald L."/>
            <person name="Utterback T."/>
            <person name="Zalewski C."/>
            <person name="Makarova K.S."/>
            <person name="Aravind L."/>
            <person name="Daly M.J."/>
            <person name="Minton K.W."/>
            <person name="Fleischmann R.D."/>
            <person name="Ketchum K.A."/>
            <person name="Nelson K.E."/>
            <person name="Salzberg S."/>
            <person name="Smith H.O."/>
            <person name="Venter J.C."/>
            <person name="Fraser C.M."/>
        </authorList>
    </citation>
    <scope>NUCLEOTIDE SEQUENCE [LARGE SCALE GENOMIC DNA]</scope>
    <source>
        <strain evidence="2">ATCC 13939 / DSM 20539 / JCM 16871 / LMG 4051 / NBRC 15346 / NCIMB 9279 / R1 / VKM B-1422</strain>
    </source>
</reference>
<dbReference type="PATRIC" id="fig|243230.17.peg.2971"/>
<dbReference type="OrthoDB" id="68765at2"/>
<dbReference type="STRING" id="243230.DR_A0086"/>
<dbReference type="GeneID" id="69518979"/>
<dbReference type="PaxDb" id="243230-DR_A0086"/>
<protein>
    <submittedName>
        <fullName evidence="1">Uncharacterized protein</fullName>
    </submittedName>
</protein>
<dbReference type="RefSeq" id="WP_010889345.1">
    <property type="nucleotide sequence ID" value="NC_001264.1"/>
</dbReference>
<sequence>MTDTRPTLPAFSLDYSAGTFTNTLTGEQFTEITAVVLAQREGRVLWPSSLNPDPRPECVDGSKYGPCQECRFADWGENGEPPVCSEELTLLLWLPADFQLVELTARRSQVRVIEQWLGMKAMLSGILHDQEVTVSMKPGDGLHHLVLLPGRGLEEKEVGRMNELVVRAERFGFEGL</sequence>
<dbReference type="InParanoid" id="Q9RZ68"/>
<dbReference type="PIR" id="H75602">
    <property type="entry name" value="H75602"/>
</dbReference>
<dbReference type="EnsemblBacteria" id="AAF12342">
    <property type="protein sequence ID" value="AAF12342"/>
    <property type="gene ID" value="DR_A0086"/>
</dbReference>
<proteinExistence type="predicted"/>
<accession>Q9RZ68</accession>
<evidence type="ECO:0000313" key="2">
    <source>
        <dbReference type="Proteomes" id="UP000002524"/>
    </source>
</evidence>